<dbReference type="PROSITE" id="PS50195">
    <property type="entry name" value="PX"/>
    <property type="match status" value="1"/>
</dbReference>
<gene>
    <name evidence="4" type="ORF">HHK36_033342</name>
</gene>
<sequence length="1292" mass="144820">MMGYENQGFEEAHLYASREEMENLVLEEPSTVTNSFSSYRSAMASLSEPHNPLSPPIITNDDPFLSPLPHRDHRNPNLSDHSYLEPPSYADAMFSPFNGEISDTNGIESPNQDSGILRFPSRSASSNSEYLKISVSNPLKEQETSNSLVPGGNTYVTYLITTRTNMPEFGGSEFEVRRRFKDVVTLSDRLSESYRGFLIPPRPDKNVVESQVMQKQEFVEQRRVALEKYLCRLAAHPVIKKSDELKVFLQVQGKLPLLITTDVASRMLDGAVNLPRQLFGESASVVALHEFVQPAKGGRDLLRIFKELKQSVTNDWGGSKPPVVEEDKEFLEKKEKLQDLEEQLSNASQQAESLVKAQQDIGETMGELGLAFVKLTKFETEEAIYNSQRIRAVDMKSVATASVKASRFYQESNAQTVKHLDTLHEYLGLMLSVHSAFSDRSSALLTVQTLLSELSSLHSRAEKLEAASSKIFGGDKSRIHKVEELKETIKVTEDAKSCAVREYERIKGIQKSLFEIPSRGPSSLSGILLLHCLCLDWRSKKAKTGESSLAPSAADTTSDPHMEIEEEPRVTSQMGANSSGIGATSSKGRKKKPTFSSLPVVPKVPDTPLLKDLGNHISAICRTRGKIQNLSKLVFTLACLHVIRPYLFLFFFFQKSPITGWRCSWKPVLTLYQKASPSLKNTLGRTSLGPFLTISRIQSDRRLVAALCERWFGETNMFHFPCCELAITPLDFVMLTGIPIVGEVLPPLSAITMDQAACLMGVLPESIEADNAWEASKVKLSWLAGLLDNTDIVAIDINSLIFTSVFRNFLLYVLGACFFMTNRSCVDPSFLSLIDLIDRFDTFDWGGAIYASILVGLRRVSCWEGRLVHFFYHFLEVTLRPYIELGDMILLFCREARRFMGRRVTFSYFGDCEYFLGERVLHQSDGEFRIPLSPPLEMTPTWTRDAFMEQLRTAGIVVPHLVGDLWPLLAILEEDTRGLTEEIVNRIATFEDPVVTLEEVPPYQCRSRPDTNFDFEDGPAQDDEEDYRVLSIRGLELEPARVPEQASAAARAVARFKQTEVTVFGQTLSTSPDAMEPSIRATDNSAFSFPTLPNLENHQLYDRKLKQWWIPWIHPSKRLRELEVVLEVRSKKAKTGESSLAPSAADTTSDPHMEIEEEPRVTSQMGANSSGIGATSSKGRKKKPTFSSLPVVPKVPDTPLVQDWGTIFTAICRTREIPIRVGDVHGSLSQPLSEASPSLKDTLGRHHWSFFDYPSYQSDRRLVAALCERWFGRPTCFISCCELAINPLDLLC</sequence>
<dbReference type="Gene3D" id="1.20.1270.60">
    <property type="entry name" value="Arfaptin homology (AH) domain/BAR domain"/>
    <property type="match status" value="1"/>
</dbReference>
<dbReference type="SUPFAM" id="SSF64268">
    <property type="entry name" value="PX domain"/>
    <property type="match status" value="1"/>
</dbReference>
<evidence type="ECO:0000313" key="4">
    <source>
        <dbReference type="EMBL" id="KAF8364662.1"/>
    </source>
</evidence>
<evidence type="ECO:0000256" key="1">
    <source>
        <dbReference type="SAM" id="Coils"/>
    </source>
</evidence>
<dbReference type="Pfam" id="PF00787">
    <property type="entry name" value="PX"/>
    <property type="match status" value="1"/>
</dbReference>
<protein>
    <recommendedName>
        <fullName evidence="3">PX domain-containing protein</fullName>
    </recommendedName>
</protein>
<reference evidence="4 5" key="1">
    <citation type="submission" date="2020-04" db="EMBL/GenBank/DDBJ databases">
        <title>Plant Genome Project.</title>
        <authorList>
            <person name="Zhang R.-G."/>
        </authorList>
    </citation>
    <scope>NUCLEOTIDE SEQUENCE [LARGE SCALE GENOMIC DNA]</scope>
    <source>
        <strain evidence="4">YNK0</strain>
        <tissue evidence="4">Leaf</tissue>
    </source>
</reference>
<feature type="compositionally biased region" description="Polar residues" evidence="2">
    <location>
        <begin position="101"/>
        <end position="114"/>
    </location>
</feature>
<feature type="coiled-coil region" evidence="1">
    <location>
        <begin position="447"/>
        <end position="502"/>
    </location>
</feature>
<dbReference type="PANTHER" id="PTHR46757">
    <property type="entry name" value="SORTING NEXIN-RELATED"/>
    <property type="match status" value="1"/>
</dbReference>
<evidence type="ECO:0000256" key="2">
    <source>
        <dbReference type="SAM" id="MobiDB-lite"/>
    </source>
</evidence>
<evidence type="ECO:0000259" key="3">
    <source>
        <dbReference type="PROSITE" id="PS50195"/>
    </source>
</evidence>
<dbReference type="PANTHER" id="PTHR46757:SF2">
    <property type="entry name" value="OS05G0346100 PROTEIN"/>
    <property type="match status" value="1"/>
</dbReference>
<comment type="caution">
    <text evidence="4">The sequence shown here is derived from an EMBL/GenBank/DDBJ whole genome shotgun (WGS) entry which is preliminary data.</text>
</comment>
<organism evidence="4 5">
    <name type="scientific">Tetracentron sinense</name>
    <name type="common">Spur-leaf</name>
    <dbReference type="NCBI Taxonomy" id="13715"/>
    <lineage>
        <taxon>Eukaryota</taxon>
        <taxon>Viridiplantae</taxon>
        <taxon>Streptophyta</taxon>
        <taxon>Embryophyta</taxon>
        <taxon>Tracheophyta</taxon>
        <taxon>Spermatophyta</taxon>
        <taxon>Magnoliopsida</taxon>
        <taxon>Trochodendrales</taxon>
        <taxon>Trochodendraceae</taxon>
        <taxon>Tetracentron</taxon>
    </lineage>
</organism>
<feature type="region of interest" description="Disordered" evidence="2">
    <location>
        <begin position="1133"/>
        <end position="1152"/>
    </location>
</feature>
<dbReference type="EMBL" id="JABCRI010001343">
    <property type="protein sequence ID" value="KAF8364662.1"/>
    <property type="molecule type" value="Genomic_DNA"/>
</dbReference>
<dbReference type="GO" id="GO:0035091">
    <property type="term" value="F:phosphatidylinositol binding"/>
    <property type="evidence" value="ECO:0007669"/>
    <property type="project" value="InterPro"/>
</dbReference>
<dbReference type="InterPro" id="IPR036871">
    <property type="entry name" value="PX_dom_sf"/>
</dbReference>
<feature type="region of interest" description="Disordered" evidence="2">
    <location>
        <begin position="1158"/>
        <end position="1190"/>
    </location>
</feature>
<feature type="compositionally biased region" description="Polar residues" evidence="2">
    <location>
        <begin position="570"/>
        <end position="586"/>
    </location>
</feature>
<feature type="region of interest" description="Disordered" evidence="2">
    <location>
        <begin position="46"/>
        <end position="79"/>
    </location>
</feature>
<feature type="compositionally biased region" description="Polar residues" evidence="2">
    <location>
        <begin position="1161"/>
        <end position="1177"/>
    </location>
</feature>
<dbReference type="CDD" id="cd07596">
    <property type="entry name" value="BAR_SNX"/>
    <property type="match status" value="1"/>
</dbReference>
<dbReference type="OrthoDB" id="271164at2759"/>
<keyword evidence="5" id="KW-1185">Reference proteome</keyword>
<feature type="region of interest" description="Disordered" evidence="2">
    <location>
        <begin position="100"/>
        <end position="122"/>
    </location>
</feature>
<dbReference type="InterPro" id="IPR044279">
    <property type="entry name" value="SNX2A/B"/>
</dbReference>
<dbReference type="InterPro" id="IPR001683">
    <property type="entry name" value="PX_dom"/>
</dbReference>
<proteinExistence type="predicted"/>
<dbReference type="SMART" id="SM00312">
    <property type="entry name" value="PX"/>
    <property type="match status" value="1"/>
</dbReference>
<dbReference type="Gene3D" id="3.30.1520.10">
    <property type="entry name" value="Phox-like domain"/>
    <property type="match status" value="1"/>
</dbReference>
<dbReference type="InterPro" id="IPR019557">
    <property type="entry name" value="AminoTfrase-like_pln_mobile"/>
</dbReference>
<dbReference type="InterPro" id="IPR015404">
    <property type="entry name" value="Vps5_C"/>
</dbReference>
<feature type="region of interest" description="Disordered" evidence="2">
    <location>
        <begin position="567"/>
        <end position="597"/>
    </location>
</feature>
<dbReference type="GO" id="GO:0016020">
    <property type="term" value="C:membrane"/>
    <property type="evidence" value="ECO:0007669"/>
    <property type="project" value="UniProtKB-ARBA"/>
</dbReference>
<dbReference type="Proteomes" id="UP000655225">
    <property type="component" value="Unassembled WGS sequence"/>
</dbReference>
<evidence type="ECO:0000313" key="5">
    <source>
        <dbReference type="Proteomes" id="UP000655225"/>
    </source>
</evidence>
<dbReference type="InterPro" id="IPR027267">
    <property type="entry name" value="AH/BAR_dom_sf"/>
</dbReference>
<feature type="compositionally biased region" description="Polar residues" evidence="2">
    <location>
        <begin position="1136"/>
        <end position="1148"/>
    </location>
</feature>
<keyword evidence="1" id="KW-0175">Coiled coil</keyword>
<dbReference type="FunFam" id="3.30.1520.10:FF:000059">
    <property type="entry name" value="Sorting nexin 2B"/>
    <property type="match status" value="1"/>
</dbReference>
<accession>A0A834Y3R4</accession>
<feature type="domain" description="PX" evidence="3">
    <location>
        <begin position="136"/>
        <end position="256"/>
    </location>
</feature>
<dbReference type="CDD" id="cd06865">
    <property type="entry name" value="PX_SNX_like"/>
    <property type="match status" value="1"/>
</dbReference>
<dbReference type="GO" id="GO:0005768">
    <property type="term" value="C:endosome"/>
    <property type="evidence" value="ECO:0007669"/>
    <property type="project" value="UniProtKB-ARBA"/>
</dbReference>
<feature type="coiled-coil region" evidence="1">
    <location>
        <begin position="323"/>
        <end position="357"/>
    </location>
</feature>
<name>A0A834Y3R4_TETSI</name>
<dbReference type="Pfam" id="PF09325">
    <property type="entry name" value="Vps5"/>
    <property type="match status" value="1"/>
</dbReference>
<dbReference type="Pfam" id="PF10536">
    <property type="entry name" value="PMD"/>
    <property type="match status" value="1"/>
</dbReference>